<dbReference type="PANTHER" id="PTHR14430:SF0">
    <property type="entry name" value="SEC2P DOMAIN-CONTAINING PROTEIN"/>
    <property type="match status" value="1"/>
</dbReference>
<evidence type="ECO:0000259" key="4">
    <source>
        <dbReference type="Pfam" id="PF06428"/>
    </source>
</evidence>
<reference evidence="5" key="1">
    <citation type="journal article" date="2019" name="Environ. Microbiol.">
        <title>Fungal ecological strategies reflected in gene transcription - a case study of two litter decomposers.</title>
        <authorList>
            <person name="Barbi F."/>
            <person name="Kohler A."/>
            <person name="Barry K."/>
            <person name="Baskaran P."/>
            <person name="Daum C."/>
            <person name="Fauchery L."/>
            <person name="Ihrmark K."/>
            <person name="Kuo A."/>
            <person name="LaButti K."/>
            <person name="Lipzen A."/>
            <person name="Morin E."/>
            <person name="Grigoriev I.V."/>
            <person name="Henrissat B."/>
            <person name="Lindahl B."/>
            <person name="Martin F."/>
        </authorList>
    </citation>
    <scope>NUCLEOTIDE SEQUENCE</scope>
    <source>
        <strain evidence="5">JB14</strain>
    </source>
</reference>
<feature type="compositionally biased region" description="Pro residues" evidence="3">
    <location>
        <begin position="546"/>
        <end position="563"/>
    </location>
</feature>
<dbReference type="InterPro" id="IPR040351">
    <property type="entry name" value="RAB3IL/RAB3IP/Sec2"/>
</dbReference>
<dbReference type="EMBL" id="ML769530">
    <property type="protein sequence ID" value="KAE9395503.1"/>
    <property type="molecule type" value="Genomic_DNA"/>
</dbReference>
<evidence type="ECO:0000256" key="3">
    <source>
        <dbReference type="SAM" id="MobiDB-lite"/>
    </source>
</evidence>
<dbReference type="Gene3D" id="6.10.140.910">
    <property type="match status" value="1"/>
</dbReference>
<sequence length="741" mass="78131">MDSNGDDPQTLLISTLRSQISDLFTQVTQLNGKLVQSYDRVSDLEDEIHSSSLSLRQASVKVSQLELERTQHLSALNTGLLVEKEVVTQELTRLMEKATEEAASRGLAESAKTQIEKELDDLSASLFSQANTMVAEARFARSLAEEKARSAEVMLKGAEEAVGVMQGEVRRLVEEKENKEKELERLRGRGKYRAEEMSSERVMMRTGNVGYTEFLAFVGHLRTLKATKATHPTMNTLLGLPFLARLMNEDSDPTIRLDLAPSLNWLSRRTVLAAIHNGNLTIEPVQTAVLLQQLSSSISSGPSTLTTTSTTGGVCCALCGSALFASDAGHHHENQGQATSTRSNSIPNVPVIGGINGIGIGSTWFKRPSTPSNATTGTPTPPPSPPPPHLHSNAKGVEVQLPTQVYIFRVTNTSATGSSAGVSSGSLSVSIPKPSSFSTTQAPPPPARTGRGRSGTVSQSPAPAPSSSQSNSHSGTLGIPNLNSNTNTIGGPGGPIYPLCTSNYCLARLRATCSLWAFVRVGVVTAVWEEAEELGSSPTTSTNRLTPPPTHPSHPSAVPPAIPPRRRGLWGTLGSLSERAAGWSSSSQSSRPGTPTAMEITEKEKGLPSVPPPPPLHPSIATATTTTTTTTTGAGAAPPPPLPKRNEGRGRRAMTPVPASVPSESESQHVTADVVKGAGTGEVVFTASPPSSPNVLPSVPKEPHLLPLPDSRPPTPQTPTSYRYYAGGTISATSTTTCGRS</sequence>
<feature type="region of interest" description="Disordered" evidence="3">
    <location>
        <begin position="363"/>
        <end position="394"/>
    </location>
</feature>
<dbReference type="PANTHER" id="PTHR14430">
    <property type="entry name" value="RABIN3-RELATED"/>
    <property type="match status" value="1"/>
</dbReference>
<feature type="coiled-coil region" evidence="2">
    <location>
        <begin position="141"/>
        <end position="189"/>
    </location>
</feature>
<keyword evidence="6" id="KW-1185">Reference proteome</keyword>
<evidence type="ECO:0000256" key="2">
    <source>
        <dbReference type="SAM" id="Coils"/>
    </source>
</evidence>
<accession>A0A6A4HCR1</accession>
<dbReference type="SUPFAM" id="SSF144284">
    <property type="entry name" value="Sec2 N-terminal region"/>
    <property type="match status" value="1"/>
</dbReference>
<dbReference type="CDD" id="cd21044">
    <property type="entry name" value="Rab11BD_RAB3IP_like"/>
    <property type="match status" value="1"/>
</dbReference>
<feature type="region of interest" description="Disordered" evidence="3">
    <location>
        <begin position="532"/>
        <end position="570"/>
    </location>
</feature>
<feature type="compositionally biased region" description="Low complexity" evidence="3">
    <location>
        <begin position="416"/>
        <end position="441"/>
    </location>
</feature>
<proteinExistence type="predicted"/>
<feature type="region of interest" description="Disordered" evidence="3">
    <location>
        <begin position="683"/>
        <end position="724"/>
    </location>
</feature>
<feature type="compositionally biased region" description="Pro residues" evidence="3">
    <location>
        <begin position="379"/>
        <end position="389"/>
    </location>
</feature>
<dbReference type="GO" id="GO:0005085">
    <property type="term" value="F:guanyl-nucleotide exchange factor activity"/>
    <property type="evidence" value="ECO:0007669"/>
    <property type="project" value="InterPro"/>
</dbReference>
<feature type="compositionally biased region" description="Low complexity" evidence="3">
    <location>
        <begin position="368"/>
        <end position="378"/>
    </location>
</feature>
<dbReference type="GO" id="GO:0006887">
    <property type="term" value="P:exocytosis"/>
    <property type="evidence" value="ECO:0007669"/>
    <property type="project" value="TreeGrafter"/>
</dbReference>
<feature type="compositionally biased region" description="Low complexity" evidence="3">
    <location>
        <begin position="618"/>
        <end position="636"/>
    </location>
</feature>
<dbReference type="InterPro" id="IPR009449">
    <property type="entry name" value="Sec2_N"/>
</dbReference>
<dbReference type="GO" id="GO:0070319">
    <property type="term" value="C:Golgi to plasma membrane transport vesicle"/>
    <property type="evidence" value="ECO:0007669"/>
    <property type="project" value="TreeGrafter"/>
</dbReference>
<organism evidence="5 6">
    <name type="scientific">Gymnopus androsaceus JB14</name>
    <dbReference type="NCBI Taxonomy" id="1447944"/>
    <lineage>
        <taxon>Eukaryota</taxon>
        <taxon>Fungi</taxon>
        <taxon>Dikarya</taxon>
        <taxon>Basidiomycota</taxon>
        <taxon>Agaricomycotina</taxon>
        <taxon>Agaricomycetes</taxon>
        <taxon>Agaricomycetidae</taxon>
        <taxon>Agaricales</taxon>
        <taxon>Marasmiineae</taxon>
        <taxon>Omphalotaceae</taxon>
        <taxon>Gymnopus</taxon>
    </lineage>
</organism>
<evidence type="ECO:0000313" key="6">
    <source>
        <dbReference type="Proteomes" id="UP000799118"/>
    </source>
</evidence>
<feature type="compositionally biased region" description="Low complexity" evidence="3">
    <location>
        <begin position="656"/>
        <end position="665"/>
    </location>
</feature>
<dbReference type="GO" id="GO:0051286">
    <property type="term" value="C:cell tip"/>
    <property type="evidence" value="ECO:0007669"/>
    <property type="project" value="TreeGrafter"/>
</dbReference>
<feature type="compositionally biased region" description="Low complexity" evidence="3">
    <location>
        <begin position="454"/>
        <end position="474"/>
    </location>
</feature>
<evidence type="ECO:0000313" key="5">
    <source>
        <dbReference type="EMBL" id="KAE9395503.1"/>
    </source>
</evidence>
<evidence type="ECO:0000256" key="1">
    <source>
        <dbReference type="ARBA" id="ARBA00023054"/>
    </source>
</evidence>
<gene>
    <name evidence="5" type="ORF">BT96DRAFT_997622</name>
</gene>
<feature type="region of interest" description="Disordered" evidence="3">
    <location>
        <begin position="602"/>
        <end position="671"/>
    </location>
</feature>
<name>A0A6A4HCR1_9AGAR</name>
<protein>
    <recommendedName>
        <fullName evidence="4">GDP/GTP exchange factor Sec2 N-terminal domain-containing protein</fullName>
    </recommendedName>
</protein>
<keyword evidence="1 2" id="KW-0175">Coiled coil</keyword>
<feature type="region of interest" description="Disordered" evidence="3">
    <location>
        <begin position="416"/>
        <end position="486"/>
    </location>
</feature>
<feature type="compositionally biased region" description="Polar residues" evidence="3">
    <location>
        <begin position="536"/>
        <end position="545"/>
    </location>
</feature>
<dbReference type="OrthoDB" id="1748564at2759"/>
<feature type="domain" description="GDP/GTP exchange factor Sec2 N-terminal" evidence="4">
    <location>
        <begin position="42"/>
        <end position="170"/>
    </location>
</feature>
<dbReference type="Pfam" id="PF06428">
    <property type="entry name" value="Sec2p"/>
    <property type="match status" value="1"/>
</dbReference>
<dbReference type="Proteomes" id="UP000799118">
    <property type="component" value="Unassembled WGS sequence"/>
</dbReference>
<dbReference type="AlphaFoldDB" id="A0A6A4HCR1"/>